<accession>A0ABN1D4B0</accession>
<evidence type="ECO:0000256" key="8">
    <source>
        <dbReference type="ARBA" id="ARBA00022989"/>
    </source>
</evidence>
<dbReference type="Pfam" id="PF17689">
    <property type="entry name" value="Arabino_trans_N"/>
    <property type="match status" value="1"/>
</dbReference>
<feature type="transmembrane region" description="Helical" evidence="12">
    <location>
        <begin position="660"/>
        <end position="679"/>
    </location>
</feature>
<feature type="region of interest" description="Disordered" evidence="11">
    <location>
        <begin position="732"/>
        <end position="755"/>
    </location>
</feature>
<dbReference type="Gene3D" id="2.60.120.940">
    <property type="entry name" value="EmbC, C-terminal domain, subdomain 2"/>
    <property type="match status" value="1"/>
</dbReference>
<keyword evidence="5" id="KW-0328">Glycosyltransferase</keyword>
<feature type="transmembrane region" description="Helical" evidence="12">
    <location>
        <begin position="21"/>
        <end position="40"/>
    </location>
</feature>
<evidence type="ECO:0000256" key="3">
    <source>
        <dbReference type="ARBA" id="ARBA00008195"/>
    </source>
</evidence>
<dbReference type="InterPro" id="IPR042486">
    <property type="entry name" value="Arabino_trans_C_2"/>
</dbReference>
<evidence type="ECO:0000259" key="15">
    <source>
        <dbReference type="Pfam" id="PF17689"/>
    </source>
</evidence>
<name>A0ABN1D4B0_SACER</name>
<evidence type="ECO:0000256" key="7">
    <source>
        <dbReference type="ARBA" id="ARBA00022692"/>
    </source>
</evidence>
<feature type="domain" description="Arabinosyltransferas concanavalin like" evidence="15">
    <location>
        <begin position="47"/>
        <end position="181"/>
    </location>
</feature>
<proteinExistence type="inferred from homology"/>
<feature type="transmembrane region" description="Helical" evidence="12">
    <location>
        <begin position="514"/>
        <end position="533"/>
    </location>
</feature>
<evidence type="ECO:0000256" key="2">
    <source>
        <dbReference type="ARBA" id="ARBA00004651"/>
    </source>
</evidence>
<feature type="transmembrane region" description="Helical" evidence="12">
    <location>
        <begin position="330"/>
        <end position="348"/>
    </location>
</feature>
<dbReference type="RefSeq" id="WP_009944930.1">
    <property type="nucleotide sequence ID" value="NZ_BAAAGS010000022.1"/>
</dbReference>
<dbReference type="InterPro" id="IPR040920">
    <property type="entry name" value="Arabino_trans_N"/>
</dbReference>
<evidence type="ECO:0000313" key="17">
    <source>
        <dbReference type="Proteomes" id="UP001500729"/>
    </source>
</evidence>
<feature type="region of interest" description="Disordered" evidence="11">
    <location>
        <begin position="976"/>
        <end position="999"/>
    </location>
</feature>
<feature type="transmembrane region" description="Helical" evidence="12">
    <location>
        <begin position="419"/>
        <end position="441"/>
    </location>
</feature>
<feature type="domain" description="Arabinosyltransferase C-terminal" evidence="14">
    <location>
        <begin position="753"/>
        <end position="922"/>
    </location>
</feature>
<evidence type="ECO:0000259" key="13">
    <source>
        <dbReference type="Pfam" id="PF04602"/>
    </source>
</evidence>
<feature type="transmembrane region" description="Helical" evidence="12">
    <location>
        <begin position="539"/>
        <end position="557"/>
    </location>
</feature>
<gene>
    <name evidence="16" type="ORF">GCM10009533_35440</name>
</gene>
<feature type="transmembrane region" description="Helical" evidence="12">
    <location>
        <begin position="297"/>
        <end position="318"/>
    </location>
</feature>
<feature type="transmembrane region" description="Helical" evidence="12">
    <location>
        <begin position="378"/>
        <end position="407"/>
    </location>
</feature>
<keyword evidence="6" id="KW-0808">Transferase</keyword>
<sequence length="999" mass="107468">MGAVPPSDDGQTRIRRRHWTLAGLACLTLVFGVLAVLSPVRADAPVVNWPKAGSAPTSTVLPLSPYRPLDIDATIPCQALNSVGADGGAALNTHPADGPGMNVTARSGTARFWVDGQEVLVDSLRTSCVYHVRADAGGVRIDRDGVLLLHRADLLPPQVSELSTQAADTGGLAVQLHPDARYESTPTALKTVLLIAHGLSLFALLVLAWRVWRGTGPGMRFPRFGAADAVVLLVSVAWIFLGPSNMDDGWYMMMARNAGENGYMGNFVYMFNVTENPFVLSQYLLQVWGELGGWSLWWMRVVPTVCGLVTWMFLRVLLATLLGRAATLRAVPWALLAAHLLWYLPYGTTLRPEPVIVMCAAATLVFAEAAVLRQSIGALAVATVCAALAVTASPSGVVAVAPLLLCLPWLVQWLRAQPWAARVAAVLLAAASATVVVPVGFADATLADVVEATRVHQWYYLSFSWYEEFQHYNTLLNTAGWARRLPVLLTLAVVVVVAIASGRGGMGRDPIRRLTLVSVITTSVALVLIALSPTKWVNHFHAVAAAPTVLLAAVLLRSPLPRRAGLVVTGASVLLLVGAVSLSFAGDNRWMPFTDAGQRFGEHLNLDSMTNNLEPHIGPLYLRNPLIWVGVAVAAWLWARWRRRHGQVVRVGPDRAVLGAASFGAVLLMLALFVVAPIGQAPGWTVARSGVQAMAGGCGLASDVRVQLPAGRLGPPGEAELSGDFATTAPPLPTSPWEEPTTIWHDERPDGSSTGTGRLATGWYPIAEPAPHVTVPVAGRLDGQVLEVEFATPAGVVTETLHPELRRSALREWQQLSVEVPAGASALRAVVVDQVTGARTWLAVAEPKLTDDRPVTELTRGRAVLANHINAPLWPCVDQVGIRDGITDTPVVRLTADEGLPPEWLDNISNLEWGGAWVGTTREWVQTRLHAELPGGPPRAPWGNVFVIRYLHPVGQYDLRVPTEIRSSLERFPTLADNDYPDIERNAGTQQSESDSEAR</sequence>
<evidence type="ECO:0000256" key="4">
    <source>
        <dbReference type="ARBA" id="ARBA00022475"/>
    </source>
</evidence>
<feature type="transmembrane region" description="Helical" evidence="12">
    <location>
        <begin position="355"/>
        <end position="372"/>
    </location>
</feature>
<evidence type="ECO:0000256" key="9">
    <source>
        <dbReference type="ARBA" id="ARBA00023136"/>
    </source>
</evidence>
<keyword evidence="8 12" id="KW-1133">Transmembrane helix</keyword>
<feature type="transmembrane region" description="Helical" evidence="12">
    <location>
        <begin position="224"/>
        <end position="243"/>
    </location>
</feature>
<dbReference type="EMBL" id="BAAAGS010000022">
    <property type="protein sequence ID" value="GAA0533237.1"/>
    <property type="molecule type" value="Genomic_DNA"/>
</dbReference>
<comment type="caution">
    <text evidence="16">The sequence shown here is derived from an EMBL/GenBank/DDBJ whole genome shotgun (WGS) entry which is preliminary data.</text>
</comment>
<keyword evidence="17" id="KW-1185">Reference proteome</keyword>
<evidence type="ECO:0000256" key="1">
    <source>
        <dbReference type="ARBA" id="ARBA00003001"/>
    </source>
</evidence>
<comment type="function">
    <text evidence="1">Arabinosyl transferase responsible for the polymerization of arabinose into the arabinan of arabinogalactan.</text>
</comment>
<reference evidence="16 17" key="1">
    <citation type="journal article" date="2019" name="Int. J. Syst. Evol. Microbiol.">
        <title>The Global Catalogue of Microorganisms (GCM) 10K type strain sequencing project: providing services to taxonomists for standard genome sequencing and annotation.</title>
        <authorList>
            <consortium name="The Broad Institute Genomics Platform"/>
            <consortium name="The Broad Institute Genome Sequencing Center for Infectious Disease"/>
            <person name="Wu L."/>
            <person name="Ma J."/>
        </authorList>
    </citation>
    <scope>NUCLEOTIDE SEQUENCE [LARGE SCALE GENOMIC DNA]</scope>
    <source>
        <strain evidence="16 17">JCM 10303</strain>
    </source>
</reference>
<dbReference type="InterPro" id="IPR032731">
    <property type="entry name" value="Arabino_trans_C"/>
</dbReference>
<protein>
    <submittedName>
        <fullName evidence="16">Arabinosyltransferase domain-containing protein</fullName>
    </submittedName>
</protein>
<comment type="similarity">
    <text evidence="3">Belongs to the emb family.</text>
</comment>
<evidence type="ECO:0000256" key="5">
    <source>
        <dbReference type="ARBA" id="ARBA00022676"/>
    </source>
</evidence>
<keyword evidence="4" id="KW-1003">Cell membrane</keyword>
<dbReference type="InterPro" id="IPR007680">
    <property type="entry name" value="Arabino_trans_central"/>
</dbReference>
<dbReference type="Pfam" id="PF04602">
    <property type="entry name" value="Arabinose_trans"/>
    <property type="match status" value="1"/>
</dbReference>
<keyword evidence="7 12" id="KW-0812">Transmembrane</keyword>
<keyword evidence="10" id="KW-0961">Cell wall biogenesis/degradation</keyword>
<feature type="transmembrane region" description="Helical" evidence="12">
    <location>
        <begin position="485"/>
        <end position="502"/>
    </location>
</feature>
<dbReference type="Pfam" id="PF14896">
    <property type="entry name" value="Arabino_trans_C"/>
    <property type="match status" value="1"/>
</dbReference>
<evidence type="ECO:0000313" key="16">
    <source>
        <dbReference type="EMBL" id="GAA0533237.1"/>
    </source>
</evidence>
<comment type="subcellular location">
    <subcellularLocation>
        <location evidence="2">Cell membrane</location>
        <topology evidence="2">Multi-pass membrane protein</topology>
    </subcellularLocation>
</comment>
<feature type="transmembrane region" description="Helical" evidence="12">
    <location>
        <begin position="564"/>
        <end position="585"/>
    </location>
</feature>
<keyword evidence="9 12" id="KW-0472">Membrane</keyword>
<feature type="domain" description="Arabinofuranosyltransferase central" evidence="13">
    <location>
        <begin position="185"/>
        <end position="597"/>
    </location>
</feature>
<feature type="transmembrane region" description="Helical" evidence="12">
    <location>
        <begin position="620"/>
        <end position="639"/>
    </location>
</feature>
<organism evidence="16 17">
    <name type="scientific">Saccharopolyspora erythraea</name>
    <name type="common">Streptomyces erythraeus</name>
    <dbReference type="NCBI Taxonomy" id="1836"/>
    <lineage>
        <taxon>Bacteria</taxon>
        <taxon>Bacillati</taxon>
        <taxon>Actinomycetota</taxon>
        <taxon>Actinomycetes</taxon>
        <taxon>Pseudonocardiales</taxon>
        <taxon>Pseudonocardiaceae</taxon>
        <taxon>Saccharopolyspora</taxon>
    </lineage>
</organism>
<dbReference type="InterPro" id="IPR027451">
    <property type="entry name" value="EmbABC_dom1"/>
</dbReference>
<evidence type="ECO:0000259" key="14">
    <source>
        <dbReference type="Pfam" id="PF14896"/>
    </source>
</evidence>
<dbReference type="Proteomes" id="UP001500729">
    <property type="component" value="Unassembled WGS sequence"/>
</dbReference>
<feature type="transmembrane region" description="Helical" evidence="12">
    <location>
        <begin position="192"/>
        <end position="212"/>
    </location>
</feature>
<evidence type="ECO:0000256" key="12">
    <source>
        <dbReference type="SAM" id="Phobius"/>
    </source>
</evidence>
<evidence type="ECO:0000256" key="11">
    <source>
        <dbReference type="SAM" id="MobiDB-lite"/>
    </source>
</evidence>
<evidence type="ECO:0000256" key="10">
    <source>
        <dbReference type="ARBA" id="ARBA00023316"/>
    </source>
</evidence>
<dbReference type="Gene3D" id="2.60.120.610">
    <property type="entry name" value="arabinofuranosyltransferase like domain"/>
    <property type="match status" value="1"/>
</dbReference>
<evidence type="ECO:0000256" key="6">
    <source>
        <dbReference type="ARBA" id="ARBA00022679"/>
    </source>
</evidence>